<dbReference type="EMBL" id="NOXU01000010">
    <property type="protein sequence ID" value="OYQ37817.1"/>
    <property type="molecule type" value="Genomic_DNA"/>
</dbReference>
<evidence type="ECO:0000313" key="6">
    <source>
        <dbReference type="EMBL" id="OYQ37817.1"/>
    </source>
</evidence>
<evidence type="ECO:0000256" key="2">
    <source>
        <dbReference type="ARBA" id="ARBA00023125"/>
    </source>
</evidence>
<dbReference type="InterPro" id="IPR050109">
    <property type="entry name" value="HTH-type_TetR-like_transc_reg"/>
</dbReference>
<dbReference type="Gene3D" id="1.10.357.10">
    <property type="entry name" value="Tetracycline Repressor, domain 2"/>
    <property type="match status" value="1"/>
</dbReference>
<dbReference type="GO" id="GO:0003700">
    <property type="term" value="F:DNA-binding transcription factor activity"/>
    <property type="evidence" value="ECO:0007669"/>
    <property type="project" value="TreeGrafter"/>
</dbReference>
<organism evidence="6 7">
    <name type="scientific">Niveispirillum lacus</name>
    <dbReference type="NCBI Taxonomy" id="1981099"/>
    <lineage>
        <taxon>Bacteria</taxon>
        <taxon>Pseudomonadati</taxon>
        <taxon>Pseudomonadota</taxon>
        <taxon>Alphaproteobacteria</taxon>
        <taxon>Rhodospirillales</taxon>
        <taxon>Azospirillaceae</taxon>
        <taxon>Niveispirillum</taxon>
    </lineage>
</organism>
<keyword evidence="2 4" id="KW-0238">DNA-binding</keyword>
<dbReference type="GO" id="GO:0000976">
    <property type="term" value="F:transcription cis-regulatory region binding"/>
    <property type="evidence" value="ECO:0007669"/>
    <property type="project" value="TreeGrafter"/>
</dbReference>
<evidence type="ECO:0000313" key="7">
    <source>
        <dbReference type="Proteomes" id="UP000216998"/>
    </source>
</evidence>
<dbReference type="PRINTS" id="PR00455">
    <property type="entry name" value="HTHTETR"/>
</dbReference>
<keyword evidence="1" id="KW-0805">Transcription regulation</keyword>
<dbReference type="Proteomes" id="UP000216998">
    <property type="component" value="Unassembled WGS sequence"/>
</dbReference>
<dbReference type="PANTHER" id="PTHR30055">
    <property type="entry name" value="HTH-TYPE TRANSCRIPTIONAL REGULATOR RUTR"/>
    <property type="match status" value="1"/>
</dbReference>
<sequence length="193" mass="21166">MVKGVQQRAVETRDRLLAVATALIAETGYAGVRIDEIVARAGMAKGTFFAHFKDKDGLMDLLIAQRIAEFLDALEASPVPADAADLADSMLPLLTFMSCERYVFDVILRRSGAAALAEIGPIALMLGRHGEIVGRWLSRRNFRPDVPVSIQAEGVQAFMMQALALHFCALHSDIPLSGRFRPYMQAWLGHPSE</sequence>
<accession>A0A255Z8D4</accession>
<evidence type="ECO:0000256" key="4">
    <source>
        <dbReference type="PROSITE-ProRule" id="PRU00335"/>
    </source>
</evidence>
<dbReference type="PROSITE" id="PS50977">
    <property type="entry name" value="HTH_TETR_2"/>
    <property type="match status" value="1"/>
</dbReference>
<evidence type="ECO:0000256" key="3">
    <source>
        <dbReference type="ARBA" id="ARBA00023163"/>
    </source>
</evidence>
<proteinExistence type="predicted"/>
<gene>
    <name evidence="6" type="ORF">CHU95_00460</name>
</gene>
<dbReference type="AlphaFoldDB" id="A0A255Z8D4"/>
<dbReference type="InterPro" id="IPR001647">
    <property type="entry name" value="HTH_TetR"/>
</dbReference>
<feature type="DNA-binding region" description="H-T-H motif" evidence="4">
    <location>
        <begin position="33"/>
        <end position="52"/>
    </location>
</feature>
<feature type="domain" description="HTH tetR-type" evidence="5">
    <location>
        <begin position="10"/>
        <end position="70"/>
    </location>
</feature>
<name>A0A255Z8D4_9PROT</name>
<dbReference type="InterPro" id="IPR009057">
    <property type="entry name" value="Homeodomain-like_sf"/>
</dbReference>
<protein>
    <submittedName>
        <fullName evidence="6">TetR family transcriptional regulator</fullName>
    </submittedName>
</protein>
<dbReference type="Pfam" id="PF00440">
    <property type="entry name" value="TetR_N"/>
    <property type="match status" value="1"/>
</dbReference>
<dbReference type="PANTHER" id="PTHR30055:SF234">
    <property type="entry name" value="HTH-TYPE TRANSCRIPTIONAL REGULATOR BETI"/>
    <property type="match status" value="1"/>
</dbReference>
<dbReference type="OrthoDB" id="9811084at2"/>
<keyword evidence="7" id="KW-1185">Reference proteome</keyword>
<dbReference type="RefSeq" id="WP_094452626.1">
    <property type="nucleotide sequence ID" value="NZ_NOXU01000010.1"/>
</dbReference>
<evidence type="ECO:0000259" key="5">
    <source>
        <dbReference type="PROSITE" id="PS50977"/>
    </source>
</evidence>
<comment type="caution">
    <text evidence="6">The sequence shown here is derived from an EMBL/GenBank/DDBJ whole genome shotgun (WGS) entry which is preliminary data.</text>
</comment>
<reference evidence="6 7" key="1">
    <citation type="submission" date="2017-07" db="EMBL/GenBank/DDBJ databases">
        <title>Niveispirillum cyanobacteriorum sp. nov., isolated from cyanobacterial aggregates in a eutrophic lake.</title>
        <authorList>
            <person name="Cai H."/>
        </authorList>
    </citation>
    <scope>NUCLEOTIDE SEQUENCE [LARGE SCALE GENOMIC DNA]</scope>
    <source>
        <strain evidence="7">TH1-14</strain>
    </source>
</reference>
<dbReference type="SUPFAM" id="SSF46689">
    <property type="entry name" value="Homeodomain-like"/>
    <property type="match status" value="1"/>
</dbReference>
<evidence type="ECO:0000256" key="1">
    <source>
        <dbReference type="ARBA" id="ARBA00023015"/>
    </source>
</evidence>
<keyword evidence="3" id="KW-0804">Transcription</keyword>